<sequence>AQPAPGPRCNAPSRLSPCRVRSHTPSFCDESLFGARPEGPWAAPRGTKEDVARLHALLWSPPPPAPRSQRGLAPRAGETPLRPAPPPAPAAAGPEGGFEGKACAWQRPQGAVGPAGPGAPGRGWSQSLSRLNTPSGGLCLAAANPKTERGKNQSPPTAPATPRGPLLRGRLKSMSGPSLATSSKAAGGCKPRPPWK</sequence>
<dbReference type="GO" id="GO:0007399">
    <property type="term" value="P:nervous system development"/>
    <property type="evidence" value="ECO:0007669"/>
    <property type="project" value="UniProtKB-KW"/>
</dbReference>
<feature type="compositionally biased region" description="Polar residues" evidence="12">
    <location>
        <begin position="175"/>
        <end position="184"/>
    </location>
</feature>
<evidence type="ECO:0000256" key="1">
    <source>
        <dbReference type="ARBA" id="ARBA00004123"/>
    </source>
</evidence>
<comment type="subunit">
    <text evidence="4">Interacts with RBPJ/RBPSUH.</text>
</comment>
<evidence type="ECO:0000256" key="7">
    <source>
        <dbReference type="ARBA" id="ARBA00022902"/>
    </source>
</evidence>
<evidence type="ECO:0000256" key="9">
    <source>
        <dbReference type="ARBA" id="ARBA00023242"/>
    </source>
</evidence>
<evidence type="ECO:0000256" key="2">
    <source>
        <dbReference type="ARBA" id="ARBA00004496"/>
    </source>
</evidence>
<reference evidence="13 14" key="1">
    <citation type="submission" date="2019-09" db="EMBL/GenBank/DDBJ databases">
        <title>Bird 10,000 Genomes (B10K) Project - Family phase.</title>
        <authorList>
            <person name="Zhang G."/>
        </authorList>
    </citation>
    <scope>NUCLEOTIDE SEQUENCE [LARGE SCALE GENOMIC DNA]</scope>
    <source>
        <strain evidence="13">B10K-CU-031-10</strain>
        <tissue evidence="13">Muscle</tissue>
    </source>
</reference>
<feature type="region of interest" description="Disordered" evidence="12">
    <location>
        <begin position="1"/>
        <end position="24"/>
    </location>
</feature>
<comment type="function">
    <text evidence="10">Tubulin-binding protein that acts as a negative regulator of Notch signaling pathway. Shuttles between the cytoplasm and the nucleus and mediates the nuclear export of RBPJ/RBPSUH, thereby preventing the interaction between RBPJ/RBPSUH and NICD product of Notch proteins (Notch intracellular domain), leading to down-regulate Notch-mediated transcription. May play a role in neurogenesis.</text>
</comment>
<dbReference type="InterPro" id="IPR031418">
    <property type="entry name" value="RITA1"/>
</dbReference>
<comment type="similarity">
    <text evidence="3">Belongs to the RITA family.</text>
</comment>
<comment type="caution">
    <text evidence="13">The sequence shown here is derived from an EMBL/GenBank/DDBJ whole genome shotgun (WGS) entry which is preliminary data.</text>
</comment>
<evidence type="ECO:0000256" key="4">
    <source>
        <dbReference type="ARBA" id="ARBA00011667"/>
    </source>
</evidence>
<evidence type="ECO:0000256" key="10">
    <source>
        <dbReference type="ARBA" id="ARBA00024957"/>
    </source>
</evidence>
<evidence type="ECO:0000256" key="12">
    <source>
        <dbReference type="SAM" id="MobiDB-lite"/>
    </source>
</evidence>
<dbReference type="GO" id="GO:0045746">
    <property type="term" value="P:negative regulation of Notch signaling pathway"/>
    <property type="evidence" value="ECO:0007669"/>
    <property type="project" value="TreeGrafter"/>
</dbReference>
<feature type="region of interest" description="Disordered" evidence="12">
    <location>
        <begin position="58"/>
        <end position="196"/>
    </location>
</feature>
<dbReference type="GO" id="GO:0051168">
    <property type="term" value="P:nuclear export"/>
    <property type="evidence" value="ECO:0007669"/>
    <property type="project" value="InterPro"/>
</dbReference>
<feature type="compositionally biased region" description="Polar residues" evidence="12">
    <location>
        <begin position="124"/>
        <end position="135"/>
    </location>
</feature>
<evidence type="ECO:0000313" key="14">
    <source>
        <dbReference type="Proteomes" id="UP000538472"/>
    </source>
</evidence>
<organism evidence="13 14">
    <name type="scientific">Nyctibius bracteatus</name>
    <name type="common">Rufous potoo</name>
    <dbReference type="NCBI Taxonomy" id="48426"/>
    <lineage>
        <taxon>Eukaryota</taxon>
        <taxon>Metazoa</taxon>
        <taxon>Chordata</taxon>
        <taxon>Craniata</taxon>
        <taxon>Vertebrata</taxon>
        <taxon>Euteleostomi</taxon>
        <taxon>Archelosauria</taxon>
        <taxon>Archosauria</taxon>
        <taxon>Dinosauria</taxon>
        <taxon>Saurischia</taxon>
        <taxon>Theropoda</taxon>
        <taxon>Coelurosauria</taxon>
        <taxon>Aves</taxon>
        <taxon>Neognathae</taxon>
        <taxon>Neoaves</taxon>
        <taxon>Strisores</taxon>
        <taxon>Caprimulgiformes</taxon>
        <taxon>Nyctibiidae</taxon>
        <taxon>Nyctibius</taxon>
    </lineage>
</organism>
<dbReference type="EMBL" id="VWZB01000006">
    <property type="protein sequence ID" value="NXF28997.1"/>
    <property type="molecule type" value="Genomic_DNA"/>
</dbReference>
<gene>
    <name evidence="13" type="primary">Rita1</name>
    <name evidence="13" type="ORF">NYCBRA_R15621</name>
</gene>
<comment type="subcellular location">
    <subcellularLocation>
        <location evidence="2">Cytoplasm</location>
    </subcellularLocation>
    <subcellularLocation>
        <location evidence="1">Nucleus</location>
    </subcellularLocation>
</comment>
<evidence type="ECO:0000256" key="6">
    <source>
        <dbReference type="ARBA" id="ARBA00022490"/>
    </source>
</evidence>
<feature type="compositionally biased region" description="Low complexity" evidence="12">
    <location>
        <begin position="100"/>
        <end position="112"/>
    </location>
</feature>
<dbReference type="GO" id="GO:0005737">
    <property type="term" value="C:cytoplasm"/>
    <property type="evidence" value="ECO:0007669"/>
    <property type="project" value="UniProtKB-SubCell"/>
</dbReference>
<evidence type="ECO:0000256" key="8">
    <source>
        <dbReference type="ARBA" id="ARBA00022976"/>
    </source>
</evidence>
<keyword evidence="8" id="KW-0914">Notch signaling pathway</keyword>
<feature type="non-terminal residue" evidence="13">
    <location>
        <position position="1"/>
    </location>
</feature>
<dbReference type="GO" id="GO:0007219">
    <property type="term" value="P:Notch signaling pathway"/>
    <property type="evidence" value="ECO:0007669"/>
    <property type="project" value="UniProtKB-KW"/>
</dbReference>
<dbReference type="Pfam" id="PF17066">
    <property type="entry name" value="RITA"/>
    <property type="match status" value="1"/>
</dbReference>
<keyword evidence="7" id="KW-0524">Neurogenesis</keyword>
<dbReference type="PANTHER" id="PTHR34917">
    <property type="entry name" value="RBPJ-INTERACTING AND TUBULIN-ASSOCIATED PROTEIN 1"/>
    <property type="match status" value="1"/>
</dbReference>
<dbReference type="AlphaFoldDB" id="A0A7K8SFX1"/>
<dbReference type="PANTHER" id="PTHR34917:SF1">
    <property type="entry name" value="RBPJ-INTERACTING AND TUBULIN-ASSOCIATED PROTEIN 1"/>
    <property type="match status" value="1"/>
</dbReference>
<dbReference type="GO" id="GO:0005634">
    <property type="term" value="C:nucleus"/>
    <property type="evidence" value="ECO:0007669"/>
    <property type="project" value="UniProtKB-SubCell"/>
</dbReference>
<keyword evidence="9" id="KW-0539">Nucleus</keyword>
<dbReference type="Proteomes" id="UP000538472">
    <property type="component" value="Unassembled WGS sequence"/>
</dbReference>
<protein>
    <recommendedName>
        <fullName evidence="5">RBPJ-interacting and tubulin-associated protein 1</fullName>
    </recommendedName>
    <alternativeName>
        <fullName evidence="11">RBPJ-interacting and tubulin-associated protein</fullName>
    </alternativeName>
</protein>
<name>A0A7K8SFX1_9AVES</name>
<keyword evidence="6" id="KW-0963">Cytoplasm</keyword>
<evidence type="ECO:0000256" key="3">
    <source>
        <dbReference type="ARBA" id="ARBA00010906"/>
    </source>
</evidence>
<dbReference type="GO" id="GO:0015631">
    <property type="term" value="F:tubulin binding"/>
    <property type="evidence" value="ECO:0007669"/>
    <property type="project" value="InterPro"/>
</dbReference>
<evidence type="ECO:0000256" key="11">
    <source>
        <dbReference type="ARBA" id="ARBA00031318"/>
    </source>
</evidence>
<keyword evidence="14" id="KW-1185">Reference proteome</keyword>
<feature type="non-terminal residue" evidence="13">
    <location>
        <position position="196"/>
    </location>
</feature>
<evidence type="ECO:0000313" key="13">
    <source>
        <dbReference type="EMBL" id="NXF28997.1"/>
    </source>
</evidence>
<evidence type="ECO:0000256" key="5">
    <source>
        <dbReference type="ARBA" id="ARBA00014447"/>
    </source>
</evidence>
<proteinExistence type="inferred from homology"/>
<accession>A0A7K8SFX1</accession>